<evidence type="ECO:0000256" key="6">
    <source>
        <dbReference type="ARBA" id="ARBA00022723"/>
    </source>
</evidence>
<comment type="similarity">
    <text evidence="11">Belongs to the ApbE family.</text>
</comment>
<sequence>MKRRQWLRATLGLGAIAGFSGLSPAVKSLHWERRSMLGFGTTLSLHAAHEDAGALDRALDAGVLALRRIENQMSLFQPDSALSRLNRDGVLHAPPDELVDILDIAHAVSRDSDGAFDVTVQPLWLVFDSARRAGRLPTAREVHEARAKVDWRGLDATPRRIRFDTPGMAATLNGIAQGYAADHVRAVLASRGIRHALVDAGEFAPLGRNSDARPWTLGIADPHEESALLARLMTDGRCIATSADNLSSFSGDHRHHHIFDPHTGYSPPALSSVTVVADTGAMADALTKVFFVAGPAQARALAHRWRVDALWVDKSGRWEATPGLLLAQDAPIKPA</sequence>
<keyword evidence="5 11" id="KW-0808">Transferase</keyword>
<comment type="cofactor">
    <cofactor evidence="1">
        <name>Mg(2+)</name>
        <dbReference type="ChEBI" id="CHEBI:18420"/>
    </cofactor>
</comment>
<evidence type="ECO:0000256" key="1">
    <source>
        <dbReference type="ARBA" id="ARBA00001946"/>
    </source>
</evidence>
<dbReference type="Gene3D" id="3.10.520.10">
    <property type="entry name" value="ApbE-like domains"/>
    <property type="match status" value="1"/>
</dbReference>
<keyword evidence="4 11" id="KW-0285">Flavoprotein</keyword>
<evidence type="ECO:0000313" key="12">
    <source>
        <dbReference type="EMBL" id="MEJ8847847.1"/>
    </source>
</evidence>
<evidence type="ECO:0000256" key="3">
    <source>
        <dbReference type="ARBA" id="ARBA00016337"/>
    </source>
</evidence>
<evidence type="ECO:0000256" key="5">
    <source>
        <dbReference type="ARBA" id="ARBA00022679"/>
    </source>
</evidence>
<protein>
    <recommendedName>
        <fullName evidence="3 11">FAD:protein FMN transferase</fullName>
        <ecNumber evidence="2 11">2.7.1.180</ecNumber>
    </recommendedName>
    <alternativeName>
        <fullName evidence="9 11">Flavin transferase</fullName>
    </alternativeName>
</protein>
<dbReference type="RefSeq" id="WP_340342983.1">
    <property type="nucleotide sequence ID" value="NZ_JBBKZT010000006.1"/>
</dbReference>
<evidence type="ECO:0000256" key="7">
    <source>
        <dbReference type="ARBA" id="ARBA00022827"/>
    </source>
</evidence>
<accession>A0ABU8WJY8</accession>
<dbReference type="InterPro" id="IPR003374">
    <property type="entry name" value="ApbE-like_sf"/>
</dbReference>
<keyword evidence="13" id="KW-1185">Reference proteome</keyword>
<evidence type="ECO:0000256" key="11">
    <source>
        <dbReference type="PIRNR" id="PIRNR006268"/>
    </source>
</evidence>
<dbReference type="Pfam" id="PF02424">
    <property type="entry name" value="ApbE"/>
    <property type="match status" value="1"/>
</dbReference>
<dbReference type="EMBL" id="JBBKZT010000006">
    <property type="protein sequence ID" value="MEJ8847847.1"/>
    <property type="molecule type" value="Genomic_DNA"/>
</dbReference>
<evidence type="ECO:0000313" key="13">
    <source>
        <dbReference type="Proteomes" id="UP001385892"/>
    </source>
</evidence>
<comment type="caution">
    <text evidence="12">The sequence shown here is derived from an EMBL/GenBank/DDBJ whole genome shotgun (WGS) entry which is preliminary data.</text>
</comment>
<gene>
    <name evidence="12" type="ORF">WKW82_14395</name>
</gene>
<reference evidence="12 13" key="1">
    <citation type="submission" date="2024-03" db="EMBL/GenBank/DDBJ databases">
        <title>Novel species of the genus Variovorax.</title>
        <authorList>
            <person name="Liu Q."/>
            <person name="Xin Y.-H."/>
        </authorList>
    </citation>
    <scope>NUCLEOTIDE SEQUENCE [LARGE SCALE GENOMIC DNA]</scope>
    <source>
        <strain evidence="12 13">KACC 18900</strain>
    </source>
</reference>
<comment type="catalytic activity">
    <reaction evidence="10 11">
        <text>L-threonyl-[protein] + FAD = FMN-L-threonyl-[protein] + AMP + H(+)</text>
        <dbReference type="Rhea" id="RHEA:36847"/>
        <dbReference type="Rhea" id="RHEA-COMP:11060"/>
        <dbReference type="Rhea" id="RHEA-COMP:11061"/>
        <dbReference type="ChEBI" id="CHEBI:15378"/>
        <dbReference type="ChEBI" id="CHEBI:30013"/>
        <dbReference type="ChEBI" id="CHEBI:57692"/>
        <dbReference type="ChEBI" id="CHEBI:74257"/>
        <dbReference type="ChEBI" id="CHEBI:456215"/>
        <dbReference type="EC" id="2.7.1.180"/>
    </reaction>
</comment>
<organism evidence="12 13">
    <name type="scientific">Variovorax rhizosphaerae</name>
    <dbReference type="NCBI Taxonomy" id="1836200"/>
    <lineage>
        <taxon>Bacteria</taxon>
        <taxon>Pseudomonadati</taxon>
        <taxon>Pseudomonadota</taxon>
        <taxon>Betaproteobacteria</taxon>
        <taxon>Burkholderiales</taxon>
        <taxon>Comamonadaceae</taxon>
        <taxon>Variovorax</taxon>
    </lineage>
</organism>
<keyword evidence="8 11" id="KW-0460">Magnesium</keyword>
<proteinExistence type="inferred from homology"/>
<dbReference type="Proteomes" id="UP001385892">
    <property type="component" value="Unassembled WGS sequence"/>
</dbReference>
<evidence type="ECO:0000256" key="9">
    <source>
        <dbReference type="ARBA" id="ARBA00031306"/>
    </source>
</evidence>
<name>A0ABU8WJY8_9BURK</name>
<dbReference type="SUPFAM" id="SSF143631">
    <property type="entry name" value="ApbE-like"/>
    <property type="match status" value="1"/>
</dbReference>
<dbReference type="InterPro" id="IPR024932">
    <property type="entry name" value="ApbE"/>
</dbReference>
<dbReference type="GO" id="GO:0016740">
    <property type="term" value="F:transferase activity"/>
    <property type="evidence" value="ECO:0007669"/>
    <property type="project" value="UniProtKB-KW"/>
</dbReference>
<evidence type="ECO:0000256" key="10">
    <source>
        <dbReference type="ARBA" id="ARBA00048540"/>
    </source>
</evidence>
<dbReference type="EC" id="2.7.1.180" evidence="2 11"/>
<dbReference type="PANTHER" id="PTHR30040">
    <property type="entry name" value="THIAMINE BIOSYNTHESIS LIPOPROTEIN APBE"/>
    <property type="match status" value="1"/>
</dbReference>
<dbReference type="PANTHER" id="PTHR30040:SF2">
    <property type="entry name" value="FAD:PROTEIN FMN TRANSFERASE"/>
    <property type="match status" value="1"/>
</dbReference>
<dbReference type="PIRSF" id="PIRSF006268">
    <property type="entry name" value="ApbE"/>
    <property type="match status" value="1"/>
</dbReference>
<evidence type="ECO:0000256" key="4">
    <source>
        <dbReference type="ARBA" id="ARBA00022630"/>
    </source>
</evidence>
<keyword evidence="7 11" id="KW-0274">FAD</keyword>
<keyword evidence="6 11" id="KW-0479">Metal-binding</keyword>
<evidence type="ECO:0000256" key="8">
    <source>
        <dbReference type="ARBA" id="ARBA00022842"/>
    </source>
</evidence>
<evidence type="ECO:0000256" key="2">
    <source>
        <dbReference type="ARBA" id="ARBA00011955"/>
    </source>
</evidence>